<dbReference type="SUPFAM" id="SSF46785">
    <property type="entry name" value="Winged helix' DNA-binding domain"/>
    <property type="match status" value="1"/>
</dbReference>
<name>A0A927BQB7_9BACL</name>
<dbReference type="PANTHER" id="PTHR44846:SF1">
    <property type="entry name" value="MANNOSYL-D-GLYCERATE TRANSPORT_METABOLISM SYSTEM REPRESSOR MNGR-RELATED"/>
    <property type="match status" value="1"/>
</dbReference>
<evidence type="ECO:0000256" key="4">
    <source>
        <dbReference type="SAM" id="MobiDB-lite"/>
    </source>
</evidence>
<feature type="region of interest" description="Disordered" evidence="4">
    <location>
        <begin position="82"/>
        <end position="108"/>
    </location>
</feature>
<dbReference type="InterPro" id="IPR000524">
    <property type="entry name" value="Tscrpt_reg_HTH_GntR"/>
</dbReference>
<dbReference type="SUPFAM" id="SSF53822">
    <property type="entry name" value="Periplasmic binding protein-like I"/>
    <property type="match status" value="1"/>
</dbReference>
<dbReference type="Proteomes" id="UP000621560">
    <property type="component" value="Unassembled WGS sequence"/>
</dbReference>
<dbReference type="AlphaFoldDB" id="A0A927BQB7"/>
<dbReference type="InterPro" id="IPR050679">
    <property type="entry name" value="Bact_HTH_transcr_reg"/>
</dbReference>
<feature type="domain" description="HTH gntR-type" evidence="5">
    <location>
        <begin position="5"/>
        <end position="73"/>
    </location>
</feature>
<dbReference type="GO" id="GO:0045892">
    <property type="term" value="P:negative regulation of DNA-templated transcription"/>
    <property type="evidence" value="ECO:0007669"/>
    <property type="project" value="TreeGrafter"/>
</dbReference>
<dbReference type="FunFam" id="1.10.10.10:FF:000079">
    <property type="entry name" value="GntR family transcriptional regulator"/>
    <property type="match status" value="1"/>
</dbReference>
<protein>
    <submittedName>
        <fullName evidence="6">GntR family transcriptional regulator</fullName>
    </submittedName>
</protein>
<evidence type="ECO:0000256" key="2">
    <source>
        <dbReference type="ARBA" id="ARBA00023125"/>
    </source>
</evidence>
<dbReference type="InterPro" id="IPR028082">
    <property type="entry name" value="Peripla_BP_I"/>
</dbReference>
<dbReference type="PROSITE" id="PS50949">
    <property type="entry name" value="HTH_GNTR"/>
    <property type="match status" value="1"/>
</dbReference>
<keyword evidence="3" id="KW-0804">Transcription</keyword>
<dbReference type="Gene3D" id="3.40.50.2300">
    <property type="match status" value="2"/>
</dbReference>
<dbReference type="InterPro" id="IPR036390">
    <property type="entry name" value="WH_DNA-bd_sf"/>
</dbReference>
<dbReference type="RefSeq" id="WP_190913490.1">
    <property type="nucleotide sequence ID" value="NZ_JACXIZ010000001.1"/>
</dbReference>
<keyword evidence="7" id="KW-1185">Reference proteome</keyword>
<evidence type="ECO:0000259" key="5">
    <source>
        <dbReference type="PROSITE" id="PS50949"/>
    </source>
</evidence>
<proteinExistence type="predicted"/>
<dbReference type="SMART" id="SM00345">
    <property type="entry name" value="HTH_GNTR"/>
    <property type="match status" value="1"/>
</dbReference>
<dbReference type="GO" id="GO:0003700">
    <property type="term" value="F:DNA-binding transcription factor activity"/>
    <property type="evidence" value="ECO:0007669"/>
    <property type="project" value="InterPro"/>
</dbReference>
<accession>A0A927BQB7</accession>
<dbReference type="GO" id="GO:0003677">
    <property type="term" value="F:DNA binding"/>
    <property type="evidence" value="ECO:0007669"/>
    <property type="project" value="UniProtKB-KW"/>
</dbReference>
<dbReference type="Pfam" id="PF00392">
    <property type="entry name" value="GntR"/>
    <property type="match status" value="1"/>
</dbReference>
<dbReference type="InterPro" id="IPR036388">
    <property type="entry name" value="WH-like_DNA-bd_sf"/>
</dbReference>
<gene>
    <name evidence="6" type="ORF">IDH44_00040</name>
</gene>
<evidence type="ECO:0000256" key="1">
    <source>
        <dbReference type="ARBA" id="ARBA00023015"/>
    </source>
</evidence>
<dbReference type="PRINTS" id="PR00035">
    <property type="entry name" value="HTHGNTR"/>
</dbReference>
<organism evidence="6 7">
    <name type="scientific">Paenibacillus sabuli</name>
    <dbReference type="NCBI Taxonomy" id="2772509"/>
    <lineage>
        <taxon>Bacteria</taxon>
        <taxon>Bacillati</taxon>
        <taxon>Bacillota</taxon>
        <taxon>Bacilli</taxon>
        <taxon>Bacillales</taxon>
        <taxon>Paenibacillaceae</taxon>
        <taxon>Paenibacillus</taxon>
    </lineage>
</organism>
<keyword evidence="1" id="KW-0805">Transcription regulation</keyword>
<reference evidence="6" key="1">
    <citation type="submission" date="2020-09" db="EMBL/GenBank/DDBJ databases">
        <title>A novel bacterium of genus Paenibacillus, isolated from South China Sea.</title>
        <authorList>
            <person name="Huang H."/>
            <person name="Mo K."/>
            <person name="Hu Y."/>
        </authorList>
    </citation>
    <scope>NUCLEOTIDE SEQUENCE</scope>
    <source>
        <strain evidence="6">IB182496</strain>
    </source>
</reference>
<dbReference type="CDD" id="cd07377">
    <property type="entry name" value="WHTH_GntR"/>
    <property type="match status" value="1"/>
</dbReference>
<comment type="caution">
    <text evidence="6">The sequence shown here is derived from an EMBL/GenBank/DDBJ whole genome shotgun (WGS) entry which is preliminary data.</text>
</comment>
<dbReference type="EMBL" id="JACXIZ010000001">
    <property type="protein sequence ID" value="MBD2843563.1"/>
    <property type="molecule type" value="Genomic_DNA"/>
</dbReference>
<dbReference type="CDD" id="cd06267">
    <property type="entry name" value="PBP1_LacI_sugar_binding-like"/>
    <property type="match status" value="1"/>
</dbReference>
<evidence type="ECO:0000313" key="6">
    <source>
        <dbReference type="EMBL" id="MBD2843563.1"/>
    </source>
</evidence>
<dbReference type="Gene3D" id="1.10.10.10">
    <property type="entry name" value="Winged helix-like DNA-binding domain superfamily/Winged helix DNA-binding domain"/>
    <property type="match status" value="1"/>
</dbReference>
<evidence type="ECO:0000256" key="3">
    <source>
        <dbReference type="ARBA" id="ARBA00023163"/>
    </source>
</evidence>
<keyword evidence="2" id="KW-0238">DNA-binding</keyword>
<dbReference type="PANTHER" id="PTHR44846">
    <property type="entry name" value="MANNOSYL-D-GLYCERATE TRANSPORT/METABOLISM SYSTEM REPRESSOR MNGR-RELATED"/>
    <property type="match status" value="1"/>
</dbReference>
<sequence>MSEQLALYAQIQQYMKQQIVFGEWVPHAQIPAERTLAERFGVSRITAKNAILGLVTEKLLYRQQGRGTFVAAHAPSILKREGRASEPKAGALHHSGNDDALAATGQTTGPRTKPLIGLVMPLMEHLYAARFISGVEAELSRRDCHLLFKRIEPHPVHEPTAIRDMLELAIDGLIVVAPRGALFHDDLIRLILDKFPLVFVEKYVSDYQANRVYCDTERGGYLMGEYLARRAAGPIGLVAYPFDYTEGVKERVFGFQSALVENAVPPVAGERYLNVGPELIEGGSYSSRADRVPDAILDYLRSNSDLAGVATADAQLMQYVSRGLRLLGMDNTVLVGFDEPGFVPDGCMPAAYIDQSPTEMGVHAATLIADAIGGETAIRHVALTPRLVEIEALADH</sequence>
<evidence type="ECO:0000313" key="7">
    <source>
        <dbReference type="Proteomes" id="UP000621560"/>
    </source>
</evidence>